<evidence type="ECO:0000256" key="11">
    <source>
        <dbReference type="ARBA" id="ARBA00037512"/>
    </source>
</evidence>
<dbReference type="GO" id="GO:0003700">
    <property type="term" value="F:DNA-binding transcription factor activity"/>
    <property type="evidence" value="ECO:0007669"/>
    <property type="project" value="InterPro"/>
</dbReference>
<keyword evidence="7 12" id="KW-0238">DNA-binding</keyword>
<dbReference type="PROSITE" id="PS00031">
    <property type="entry name" value="NUCLEAR_REC_DBD_1"/>
    <property type="match status" value="1"/>
</dbReference>
<dbReference type="PRINTS" id="PR00047">
    <property type="entry name" value="STROIDFINGER"/>
</dbReference>
<evidence type="ECO:0000256" key="9">
    <source>
        <dbReference type="ARBA" id="ARBA00023170"/>
    </source>
</evidence>
<proteinExistence type="inferred from homology"/>
<dbReference type="Proteomes" id="UP000887572">
    <property type="component" value="Unplaced"/>
</dbReference>
<evidence type="ECO:0000256" key="4">
    <source>
        <dbReference type="ARBA" id="ARBA00022771"/>
    </source>
</evidence>
<dbReference type="InterPro" id="IPR000536">
    <property type="entry name" value="Nucl_hrmn_rcpt_lig-bd"/>
</dbReference>
<dbReference type="PANTHER" id="PTHR47519">
    <property type="entry name" value="NUCLEAR HORMONE RECEPTOR FAMILY MEMBER NHR-31-RELATED"/>
    <property type="match status" value="1"/>
</dbReference>
<evidence type="ECO:0000256" key="10">
    <source>
        <dbReference type="ARBA" id="ARBA00023242"/>
    </source>
</evidence>
<keyword evidence="6 12" id="KW-0805">Transcription regulation</keyword>
<feature type="region of interest" description="Disordered" evidence="13">
    <location>
        <begin position="800"/>
        <end position="819"/>
    </location>
</feature>
<dbReference type="AlphaFoldDB" id="A0A914HB60"/>
<dbReference type="FunFam" id="3.30.50.10:FF:000030">
    <property type="entry name" value="Nuclear Hormone Receptor family"/>
    <property type="match status" value="1"/>
</dbReference>
<keyword evidence="10 12" id="KW-0539">Nucleus</keyword>
<evidence type="ECO:0000313" key="17">
    <source>
        <dbReference type="WBParaSite" id="Gr19_v10_g15741.t1"/>
    </source>
</evidence>
<dbReference type="PANTHER" id="PTHR47519:SF4">
    <property type="entry name" value="NUCLEAR HORMONE RECEPTOR FAMILY"/>
    <property type="match status" value="1"/>
</dbReference>
<accession>A0A914HB60</accession>
<evidence type="ECO:0000256" key="3">
    <source>
        <dbReference type="ARBA" id="ARBA00022723"/>
    </source>
</evidence>
<dbReference type="InterPro" id="IPR049636">
    <property type="entry name" value="HNF4-like_DBD"/>
</dbReference>
<dbReference type="Gene3D" id="1.10.565.10">
    <property type="entry name" value="Retinoid X Receptor"/>
    <property type="match status" value="1"/>
</dbReference>
<dbReference type="InterPro" id="IPR013088">
    <property type="entry name" value="Znf_NHR/GATA"/>
</dbReference>
<protein>
    <submittedName>
        <fullName evidence="17">Uncharacterized protein</fullName>
    </submittedName>
</protein>
<keyword evidence="9 12" id="KW-0675">Receptor</keyword>
<dbReference type="InterPro" id="IPR001723">
    <property type="entry name" value="Nuclear_hrmn_rcpt"/>
</dbReference>
<keyword evidence="3 12" id="KW-0479">Metal-binding</keyword>
<name>A0A914HB60_GLORO</name>
<evidence type="ECO:0000259" key="15">
    <source>
        <dbReference type="PROSITE" id="PS51843"/>
    </source>
</evidence>
<dbReference type="InterPro" id="IPR001628">
    <property type="entry name" value="Znf_hrmn_rcpt"/>
</dbReference>
<dbReference type="PROSITE" id="PS51843">
    <property type="entry name" value="NR_LBD"/>
    <property type="match status" value="1"/>
</dbReference>
<comment type="function">
    <text evidence="11">Orphan nuclear receptor.</text>
</comment>
<dbReference type="SUPFAM" id="SSF48508">
    <property type="entry name" value="Nuclear receptor ligand-binding domain"/>
    <property type="match status" value="1"/>
</dbReference>
<feature type="region of interest" description="Disordered" evidence="13">
    <location>
        <begin position="631"/>
        <end position="652"/>
    </location>
</feature>
<keyword evidence="8 12" id="KW-0804">Transcription</keyword>
<evidence type="ECO:0000256" key="12">
    <source>
        <dbReference type="RuleBase" id="RU004334"/>
    </source>
</evidence>
<evidence type="ECO:0000256" key="8">
    <source>
        <dbReference type="ARBA" id="ARBA00023163"/>
    </source>
</evidence>
<dbReference type="GO" id="GO:0000978">
    <property type="term" value="F:RNA polymerase II cis-regulatory region sequence-specific DNA binding"/>
    <property type="evidence" value="ECO:0007669"/>
    <property type="project" value="InterPro"/>
</dbReference>
<evidence type="ECO:0000256" key="2">
    <source>
        <dbReference type="ARBA" id="ARBA00005993"/>
    </source>
</evidence>
<feature type="region of interest" description="Disordered" evidence="13">
    <location>
        <begin position="505"/>
        <end position="531"/>
    </location>
</feature>
<organism evidence="16 17">
    <name type="scientific">Globodera rostochiensis</name>
    <name type="common">Golden nematode worm</name>
    <name type="synonym">Heterodera rostochiensis</name>
    <dbReference type="NCBI Taxonomy" id="31243"/>
    <lineage>
        <taxon>Eukaryota</taxon>
        <taxon>Metazoa</taxon>
        <taxon>Ecdysozoa</taxon>
        <taxon>Nematoda</taxon>
        <taxon>Chromadorea</taxon>
        <taxon>Rhabditida</taxon>
        <taxon>Tylenchina</taxon>
        <taxon>Tylenchomorpha</taxon>
        <taxon>Tylenchoidea</taxon>
        <taxon>Heteroderidae</taxon>
        <taxon>Heteroderinae</taxon>
        <taxon>Globodera</taxon>
    </lineage>
</organism>
<evidence type="ECO:0000313" key="16">
    <source>
        <dbReference type="Proteomes" id="UP000887572"/>
    </source>
</evidence>
<dbReference type="InterPro" id="IPR052496">
    <property type="entry name" value="Orphan_Nuclear_Rcpt"/>
</dbReference>
<evidence type="ECO:0000259" key="14">
    <source>
        <dbReference type="PROSITE" id="PS51030"/>
    </source>
</evidence>
<evidence type="ECO:0000256" key="5">
    <source>
        <dbReference type="ARBA" id="ARBA00022833"/>
    </source>
</evidence>
<evidence type="ECO:0000256" key="7">
    <source>
        <dbReference type="ARBA" id="ARBA00023125"/>
    </source>
</evidence>
<dbReference type="GO" id="GO:0008270">
    <property type="term" value="F:zinc ion binding"/>
    <property type="evidence" value="ECO:0007669"/>
    <property type="project" value="UniProtKB-KW"/>
</dbReference>
<dbReference type="WBParaSite" id="Gr19_v10_g15741.t1">
    <property type="protein sequence ID" value="Gr19_v10_g15741.t1"/>
    <property type="gene ID" value="Gr19_v10_g15741"/>
</dbReference>
<dbReference type="GO" id="GO:0005634">
    <property type="term" value="C:nucleus"/>
    <property type="evidence" value="ECO:0007669"/>
    <property type="project" value="UniProtKB-SubCell"/>
</dbReference>
<dbReference type="Gene3D" id="3.30.50.10">
    <property type="entry name" value="Erythroid Transcription Factor GATA-1, subunit A"/>
    <property type="match status" value="1"/>
</dbReference>
<comment type="similarity">
    <text evidence="2 12">Belongs to the nuclear hormone receptor family.</text>
</comment>
<feature type="domain" description="Nuclear receptor" evidence="14">
    <location>
        <begin position="103"/>
        <end position="178"/>
    </location>
</feature>
<dbReference type="CDD" id="cd06157">
    <property type="entry name" value="NR_LBD"/>
    <property type="match status" value="1"/>
</dbReference>
<keyword evidence="4 12" id="KW-0863">Zinc-finger</keyword>
<comment type="subcellular location">
    <subcellularLocation>
        <location evidence="1 12">Nucleus</location>
    </subcellularLocation>
</comment>
<keyword evidence="16" id="KW-1185">Reference proteome</keyword>
<dbReference type="Pfam" id="PF00105">
    <property type="entry name" value="zf-C4"/>
    <property type="match status" value="1"/>
</dbReference>
<evidence type="ECO:0000256" key="1">
    <source>
        <dbReference type="ARBA" id="ARBA00004123"/>
    </source>
</evidence>
<dbReference type="PROSITE" id="PS51030">
    <property type="entry name" value="NUCLEAR_REC_DBD_2"/>
    <property type="match status" value="1"/>
</dbReference>
<evidence type="ECO:0000256" key="13">
    <source>
        <dbReference type="SAM" id="MobiDB-lite"/>
    </source>
</evidence>
<dbReference type="CDD" id="cd06960">
    <property type="entry name" value="NR_DBD_HNF4A"/>
    <property type="match status" value="1"/>
</dbReference>
<dbReference type="SMART" id="SM00430">
    <property type="entry name" value="HOLI"/>
    <property type="match status" value="1"/>
</dbReference>
<keyword evidence="5 12" id="KW-0862">Zinc</keyword>
<sequence length="819" mass="90689">MKCLHFLCELCEDSFQLNADHFAHSSQQVPKHHQQVPSTPAHVDHSMHGQVPFGPSSVGCCPQQNECVHPTTANGFGHTTAPNPQKHSANAEKPANLLRVKSLDSCRVCGDGPARMHYGVPTCFGCKGFFRRTLKRTKEYSCRYSGNCVVDRYERNSCRFCRFKRCLEVGMDPKAVRPDRDAAGRTHPIRRRLPRNALLGANGELSLGEHEVAEAGTTGTDEWMRKLPVEMRTLLIQIMNIDATVAHGDANDKGPKDIYPLPFHSMRQMLEDPGCLDGKRTEIRYEPYRQVEPDELTALAHRRLVATVDTIEHFCALMDLHNIRDRLSLVKAAFAPLTLFCAVSSTARVTRNRDILCLCNFGYVPRGAHLSYAEPYHFANRLVDRSLDELVEPFRTFNFKEQEIVLMKAIVVLNPYLPNLSAEAAEQVADFRDRIQETLYNVVRESHPKEVASSRFGNLLLFLPNIMLISSIMTENLQFIQSFGHKQIGPLLNELLEEDIDGADEAGSAMDECGGGALSSEESMRHSQSTSSICSVTSSATTSGELFWQHIPQQQSTALQRQFSEGQLVDIRTEQLNSRGLVPQQMSQNDSDPDYNTTLTAETLKQAIQQQQMEVDSPGEQGQKAQFFIDPCAPHSHSLPLPQHQRNPSSTTLASTKHVFTVEKAFVLGPPSQLQLSVGGGSAPDFSTQQQQQSPFSHFCAIPSLNNCNSPLVSSSSSPSMQQKQQLQHNHQRQQQMTTSAMKCTPIEEECGDLLGGAGIFVLGGGIMPPQHSNDGNGFNARGMGLISKSQSYPLATMATNALAGETEHAPPQQQFGQR</sequence>
<dbReference type="InterPro" id="IPR035500">
    <property type="entry name" value="NHR-like_dom_sf"/>
</dbReference>
<reference evidence="17" key="1">
    <citation type="submission" date="2022-11" db="UniProtKB">
        <authorList>
            <consortium name="WormBaseParasite"/>
        </authorList>
    </citation>
    <scope>IDENTIFICATION</scope>
</reference>
<dbReference type="SUPFAM" id="SSF57716">
    <property type="entry name" value="Glucocorticoid receptor-like (DNA-binding domain)"/>
    <property type="match status" value="1"/>
</dbReference>
<evidence type="ECO:0000256" key="6">
    <source>
        <dbReference type="ARBA" id="ARBA00023015"/>
    </source>
</evidence>
<dbReference type="Pfam" id="PF00104">
    <property type="entry name" value="Hormone_recep"/>
    <property type="match status" value="1"/>
</dbReference>
<feature type="domain" description="NR LBD" evidence="15">
    <location>
        <begin position="261"/>
        <end position="499"/>
    </location>
</feature>
<dbReference type="PRINTS" id="PR00398">
    <property type="entry name" value="STRDHORMONER"/>
</dbReference>
<dbReference type="SMART" id="SM00399">
    <property type="entry name" value="ZnF_C4"/>
    <property type="match status" value="1"/>
</dbReference>